<comment type="caution">
    <text evidence="2">The sequence shown here is derived from an EMBL/GenBank/DDBJ whole genome shotgun (WGS) entry which is preliminary data.</text>
</comment>
<accession>A0A2W1K400</accession>
<evidence type="ECO:0000313" key="2">
    <source>
        <dbReference type="EMBL" id="PZD74607.1"/>
    </source>
</evidence>
<dbReference type="Proteomes" id="UP000248857">
    <property type="component" value="Unassembled WGS sequence"/>
</dbReference>
<sequence>MNASVTKLPIQEEAASSDAARREVRYEYSDNLVPILGQLGTSLILSTYQAGKLVVVGVHEDELKISFHNFERAMGVAVGRNQIAVGGKDWIYFLKSAPELASRVGVQDTHDACFLVRGAHYTGEIAVHELVWGQEQLVVTNTRFSCLCALDNNSSFVPQWRPPFVSALAPEDRCHLNGIALVDGQPRYATVLGQADTAGGWRPGKSTDGCVLEILTGKVVANGFAMPHSPRVSHGRLWVLNSGMGELTTVNLSSGLVESVIELPGYPRGLALAGRFAFVGLSQAREKDTFGNLPICDRNTSPKCGLAIIDLQTATQVGLLEFQSGVDEIFDVQLLPGIQNPYFSGPYAATDGNPPIWKVPAPSR</sequence>
<dbReference type="Pfam" id="PF16261">
    <property type="entry name" value="DUF4915"/>
    <property type="match status" value="1"/>
</dbReference>
<dbReference type="SUPFAM" id="SSF63825">
    <property type="entry name" value="YWTD domain"/>
    <property type="match status" value="1"/>
</dbReference>
<feature type="domain" description="Conserved hypothetical protein CHP03032" evidence="1">
    <location>
        <begin position="31"/>
        <end position="342"/>
    </location>
</feature>
<gene>
    <name evidence="2" type="ORF">C1752_00608</name>
</gene>
<dbReference type="AlphaFoldDB" id="A0A2W1K400"/>
<name>A0A2W1K400_9CYAN</name>
<proteinExistence type="predicted"/>
<organism evidence="2 3">
    <name type="scientific">Acaryochloris thomasi RCC1774</name>
    <dbReference type="NCBI Taxonomy" id="1764569"/>
    <lineage>
        <taxon>Bacteria</taxon>
        <taxon>Bacillati</taxon>
        <taxon>Cyanobacteriota</taxon>
        <taxon>Cyanophyceae</taxon>
        <taxon>Acaryochloridales</taxon>
        <taxon>Acaryochloridaceae</taxon>
        <taxon>Acaryochloris</taxon>
        <taxon>Acaryochloris thomasi</taxon>
    </lineage>
</organism>
<dbReference type="OrthoDB" id="485389at2"/>
<dbReference type="NCBIfam" id="TIGR03032">
    <property type="entry name" value="TIGR03032 family protein"/>
    <property type="match status" value="1"/>
</dbReference>
<evidence type="ECO:0000259" key="1">
    <source>
        <dbReference type="Pfam" id="PF16261"/>
    </source>
</evidence>
<dbReference type="InterPro" id="IPR017481">
    <property type="entry name" value="CHP03032"/>
</dbReference>
<reference evidence="2 3" key="1">
    <citation type="journal article" date="2018" name="Sci. Rep.">
        <title>A novel species of the marine cyanobacterium Acaryochloris with a unique pigment content and lifestyle.</title>
        <authorList>
            <person name="Partensky F."/>
            <person name="Six C."/>
            <person name="Ratin M."/>
            <person name="Garczarek L."/>
            <person name="Vaulot D."/>
            <person name="Probert I."/>
            <person name="Calteau A."/>
            <person name="Gourvil P."/>
            <person name="Marie D."/>
            <person name="Grebert T."/>
            <person name="Bouchier C."/>
            <person name="Le Panse S."/>
            <person name="Gachenot M."/>
            <person name="Rodriguez F."/>
            <person name="Garrido J.L."/>
        </authorList>
    </citation>
    <scope>NUCLEOTIDE SEQUENCE [LARGE SCALE GENOMIC DNA]</scope>
    <source>
        <strain evidence="2 3">RCC1774</strain>
    </source>
</reference>
<keyword evidence="3" id="KW-1185">Reference proteome</keyword>
<dbReference type="EMBL" id="PQWO01000002">
    <property type="protein sequence ID" value="PZD74607.1"/>
    <property type="molecule type" value="Genomic_DNA"/>
</dbReference>
<evidence type="ECO:0000313" key="3">
    <source>
        <dbReference type="Proteomes" id="UP000248857"/>
    </source>
</evidence>
<protein>
    <recommendedName>
        <fullName evidence="1">Conserved hypothetical protein CHP03032 domain-containing protein</fullName>
    </recommendedName>
</protein>
<dbReference type="RefSeq" id="WP_110984601.1">
    <property type="nucleotide sequence ID" value="NZ_CAWNWM010000002.1"/>
</dbReference>